<keyword evidence="3" id="KW-1185">Reference proteome</keyword>
<dbReference type="AlphaFoldDB" id="A0A4Y3KLW0"/>
<protein>
    <submittedName>
        <fullName evidence="2">Uncharacterized protein</fullName>
    </submittedName>
</protein>
<organism evidence="2 3">
    <name type="scientific">Cellulomonas gelida</name>
    <dbReference type="NCBI Taxonomy" id="1712"/>
    <lineage>
        <taxon>Bacteria</taxon>
        <taxon>Bacillati</taxon>
        <taxon>Actinomycetota</taxon>
        <taxon>Actinomycetes</taxon>
        <taxon>Micrococcales</taxon>
        <taxon>Cellulomonadaceae</taxon>
        <taxon>Cellulomonas</taxon>
    </lineage>
</organism>
<sequence>MATVVEIERLQALVERLGPLAAKARGELIAADDWNTLVAALIEVGRATVATGQAGVPQHEHPDQVSIGWLDPQLRQIITGGGLKDPALDSTLIKLRRDVGLLDSRLSRVGDDLASTRTRVDAVATNDLTRSATLDRLNRKVLGAADDRGDIVDMRATLRTLQVEVGRAVEVGSKLEVDGRPVDVPELVQRVDEVEKLRERLTRPDGSLLDASGLEVRLTELQSALVTQEQLTEAIDEVRQGGGTPGDLAQLLDAAREAARAEAGSAVETLGTDLRSQLQSRFAEIGQVVDSAVKRETAALVDQVLGTTRNELAESLKGLDEQLRESLTSDLDKRLEAADERLRGQLAQIQDSIGAQVERAVDNQLANALGEVQGQLARVDERQSALESQVKENDTRIAQLDERIEVNRRNEAGEREQLRKDLLTEIGKLQEQIDTRIGRGLTDLRSQLALDLEANVAAARRELEVNLAEVARQAATTEVQVLGNGLQTDVQGVVRQAVASETAGVRDTVESELAGLRQQVAGLVTNEVARQTQDVPLLVEKQLATLRPELERMVDSRIGRR</sequence>
<comment type="caution">
    <text evidence="2">The sequence shown here is derived from an EMBL/GenBank/DDBJ whole genome shotgun (WGS) entry which is preliminary data.</text>
</comment>
<accession>A0A4Y3KLW0</accession>
<evidence type="ECO:0000256" key="1">
    <source>
        <dbReference type="SAM" id="Coils"/>
    </source>
</evidence>
<evidence type="ECO:0000313" key="2">
    <source>
        <dbReference type="EMBL" id="GEA84374.1"/>
    </source>
</evidence>
<keyword evidence="1" id="KW-0175">Coiled coil</keyword>
<reference evidence="2 3" key="1">
    <citation type="submission" date="2019-06" db="EMBL/GenBank/DDBJ databases">
        <title>Whole genome shotgun sequence of Cellulomonas gelida NBRC 3748.</title>
        <authorList>
            <person name="Hosoyama A."/>
            <person name="Uohara A."/>
            <person name="Ohji S."/>
            <person name="Ichikawa N."/>
        </authorList>
    </citation>
    <scope>NUCLEOTIDE SEQUENCE [LARGE SCALE GENOMIC DNA]</scope>
    <source>
        <strain evidence="2 3">NBRC 3748</strain>
    </source>
</reference>
<dbReference type="EMBL" id="BJLQ01000014">
    <property type="protein sequence ID" value="GEA84374.1"/>
    <property type="molecule type" value="Genomic_DNA"/>
</dbReference>
<gene>
    <name evidence="2" type="ORF">CGE01nite_16250</name>
</gene>
<dbReference type="Proteomes" id="UP000320461">
    <property type="component" value="Unassembled WGS sequence"/>
</dbReference>
<proteinExistence type="predicted"/>
<name>A0A4Y3KLW0_9CELL</name>
<evidence type="ECO:0000313" key="3">
    <source>
        <dbReference type="Proteomes" id="UP000320461"/>
    </source>
</evidence>
<dbReference type="RefSeq" id="WP_048342153.1">
    <property type="nucleotide sequence ID" value="NZ_BJLQ01000014.1"/>
</dbReference>
<feature type="coiled-coil region" evidence="1">
    <location>
        <begin position="449"/>
        <end position="480"/>
    </location>
</feature>
<dbReference type="OrthoDB" id="4607150at2"/>